<proteinExistence type="inferred from homology"/>
<dbReference type="EMBL" id="SRMA01025770">
    <property type="protein sequence ID" value="TRY91179.1"/>
    <property type="molecule type" value="Genomic_DNA"/>
</dbReference>
<keyword evidence="10" id="KW-1185">Reference proteome</keyword>
<keyword evidence="2 7" id="KW-0812">Transmembrane</keyword>
<comment type="similarity">
    <text evidence="1 7">Belongs to the MICOS complex subunit Mic60 family.</text>
</comment>
<gene>
    <name evidence="9" type="ORF">DNTS_006107</name>
</gene>
<protein>
    <recommendedName>
        <fullName evidence="7">MICOS complex subunit MIC60</fullName>
    </recommendedName>
    <alternativeName>
        <fullName evidence="7">Mitofilin</fullName>
    </alternativeName>
</protein>
<keyword evidence="6 7" id="KW-0472">Membrane</keyword>
<dbReference type="PANTHER" id="PTHR15415:SF7">
    <property type="entry name" value="MICOS COMPLEX SUBUNIT MIC60"/>
    <property type="match status" value="1"/>
</dbReference>
<comment type="subunit">
    <text evidence="7">Component of the mitochondrial contact site and cristae organizing system (MICOS) complex.</text>
</comment>
<evidence type="ECO:0000313" key="9">
    <source>
        <dbReference type="EMBL" id="TRY91179.1"/>
    </source>
</evidence>
<name>A0A553QMG5_9TELE</name>
<keyword evidence="5 7" id="KW-0496">Mitochondrion</keyword>
<dbReference type="AlphaFoldDB" id="A0A553QMG5"/>
<dbReference type="Pfam" id="PF09731">
    <property type="entry name" value="Mitofilin"/>
    <property type="match status" value="1"/>
</dbReference>
<evidence type="ECO:0000256" key="7">
    <source>
        <dbReference type="RuleBase" id="RU363000"/>
    </source>
</evidence>
<comment type="caution">
    <text evidence="9">The sequence shown here is derived from an EMBL/GenBank/DDBJ whole genome shotgun (WGS) entry which is preliminary data.</text>
</comment>
<evidence type="ECO:0000256" key="2">
    <source>
        <dbReference type="ARBA" id="ARBA00022692"/>
    </source>
</evidence>
<dbReference type="GO" id="GO:0061617">
    <property type="term" value="C:MICOS complex"/>
    <property type="evidence" value="ECO:0007669"/>
    <property type="project" value="TreeGrafter"/>
</dbReference>
<reference evidence="9 10" key="1">
    <citation type="journal article" date="2019" name="Sci. Data">
        <title>Hybrid genome assembly and annotation of Danionella translucida.</title>
        <authorList>
            <person name="Kadobianskyi M."/>
            <person name="Schulze L."/>
            <person name="Schuelke M."/>
            <person name="Judkewitz B."/>
        </authorList>
    </citation>
    <scope>NUCLEOTIDE SEQUENCE [LARGE SCALE GENOMIC DNA]</scope>
    <source>
        <strain evidence="9 10">Bolton</strain>
    </source>
</reference>
<evidence type="ECO:0000256" key="4">
    <source>
        <dbReference type="ARBA" id="ARBA00022989"/>
    </source>
</evidence>
<sequence>MRLERMRRTVIARQWVLELIYPLPRRLLLEVDRFYNVLLKSVEHFSSFSNTHYQKSQPCCASVGKGHIQQRGSVYVGKRRAIHYSTAADIPLVETLGKHQFHLKQKSAAGKIVAASLLTVTGGLGGTILYAKWDPKFRSTVEKSVPYSDQVFNMVLGQPPLPPAPKKQARDAVKALQISSLPETTKESKQPKAKLKMSEPAPKPQQTRLKSFWPSMKCPLYLHRAQVMKLHLLMRQQFQHLDKNCLRLSEELQESSPPEPALQERPAEEVTARLAEQDKAELDALAALMAGLEESLGSSAKVTLQAIGAQEAALTAIASHTGRLKEAMDSETPPDEKAAQALNEALSERTRAVDGAGEALLRAK</sequence>
<dbReference type="PANTHER" id="PTHR15415">
    <property type="entry name" value="MITOFILIN"/>
    <property type="match status" value="1"/>
</dbReference>
<dbReference type="GO" id="GO:0042407">
    <property type="term" value="P:cristae formation"/>
    <property type="evidence" value="ECO:0007669"/>
    <property type="project" value="TreeGrafter"/>
</dbReference>
<dbReference type="Proteomes" id="UP000316079">
    <property type="component" value="Unassembled WGS sequence"/>
</dbReference>
<dbReference type="InterPro" id="IPR019133">
    <property type="entry name" value="MIC60"/>
</dbReference>
<dbReference type="OrthoDB" id="10261039at2759"/>
<feature type="region of interest" description="Disordered" evidence="8">
    <location>
        <begin position="177"/>
        <end position="207"/>
    </location>
</feature>
<accession>A0A553QMG5</accession>
<evidence type="ECO:0000256" key="1">
    <source>
        <dbReference type="ARBA" id="ARBA00010877"/>
    </source>
</evidence>
<feature type="transmembrane region" description="Helical" evidence="7">
    <location>
        <begin position="112"/>
        <end position="133"/>
    </location>
</feature>
<organism evidence="9 10">
    <name type="scientific">Danionella cerebrum</name>
    <dbReference type="NCBI Taxonomy" id="2873325"/>
    <lineage>
        <taxon>Eukaryota</taxon>
        <taxon>Metazoa</taxon>
        <taxon>Chordata</taxon>
        <taxon>Craniata</taxon>
        <taxon>Vertebrata</taxon>
        <taxon>Euteleostomi</taxon>
        <taxon>Actinopterygii</taxon>
        <taxon>Neopterygii</taxon>
        <taxon>Teleostei</taxon>
        <taxon>Ostariophysi</taxon>
        <taxon>Cypriniformes</taxon>
        <taxon>Danionidae</taxon>
        <taxon>Danioninae</taxon>
        <taxon>Danionella</taxon>
    </lineage>
</organism>
<keyword evidence="3 7" id="KW-0999">Mitochondrion inner membrane</keyword>
<evidence type="ECO:0000256" key="8">
    <source>
        <dbReference type="SAM" id="MobiDB-lite"/>
    </source>
</evidence>
<keyword evidence="4 7" id="KW-1133">Transmembrane helix</keyword>
<comment type="subcellular location">
    <subcellularLocation>
        <location evidence="7">Mitochondrion inner membrane</location>
        <topology evidence="7">Single-pass membrane protein</topology>
    </subcellularLocation>
</comment>
<evidence type="ECO:0000256" key="6">
    <source>
        <dbReference type="ARBA" id="ARBA00023136"/>
    </source>
</evidence>
<evidence type="ECO:0000313" key="10">
    <source>
        <dbReference type="Proteomes" id="UP000316079"/>
    </source>
</evidence>
<evidence type="ECO:0000256" key="5">
    <source>
        <dbReference type="ARBA" id="ARBA00023128"/>
    </source>
</evidence>
<comment type="function">
    <text evidence="7">Component of the MICOS complex, a large protein complex of the mitochondrial inner membrane that plays crucial roles in the maintenance of crista junctions, inner membrane architecture, and formation of contact sites to the outer membrane.</text>
</comment>
<evidence type="ECO:0000256" key="3">
    <source>
        <dbReference type="ARBA" id="ARBA00022792"/>
    </source>
</evidence>